<feature type="coiled-coil region" evidence="1">
    <location>
        <begin position="119"/>
        <end position="156"/>
    </location>
</feature>
<reference evidence="2 3" key="1">
    <citation type="submission" date="2012-04" db="EMBL/GenBank/DDBJ databases">
        <title>The Genome Sequence of Bacillus cereus VD154.</title>
        <authorList>
            <consortium name="The Broad Institute Genome Sequencing Platform"/>
            <consortium name="The Broad Institute Genome Sequencing Center for Infectious Disease"/>
            <person name="Feldgarden M."/>
            <person name="Van der Auwera G.A."/>
            <person name="Mahillon J."/>
            <person name="Duprez V."/>
            <person name="Timmery S."/>
            <person name="Mattelet C."/>
            <person name="Dierick K."/>
            <person name="Sun M."/>
            <person name="Yu Z."/>
            <person name="Zhu L."/>
            <person name="Hu X."/>
            <person name="Shank E.B."/>
            <person name="Swiecicka I."/>
            <person name="Hansen B.M."/>
            <person name="Andrup L."/>
            <person name="Young S.K."/>
            <person name="Zeng Q."/>
            <person name="Gargeya S."/>
            <person name="Fitzgerald M."/>
            <person name="Haas B."/>
            <person name="Abouelleil A."/>
            <person name="Alvarado L."/>
            <person name="Arachchi H.M."/>
            <person name="Berlin A."/>
            <person name="Chapman S.B."/>
            <person name="Goldberg J."/>
            <person name="Griggs A."/>
            <person name="Gujja S."/>
            <person name="Hansen M."/>
            <person name="Howarth C."/>
            <person name="Imamovic A."/>
            <person name="Larimer J."/>
            <person name="McCowen C."/>
            <person name="Montmayeur A."/>
            <person name="Murphy C."/>
            <person name="Neiman D."/>
            <person name="Pearson M."/>
            <person name="Priest M."/>
            <person name="Roberts A."/>
            <person name="Saif S."/>
            <person name="Shea T."/>
            <person name="Sisk P."/>
            <person name="Sykes S."/>
            <person name="Wortman J."/>
            <person name="Nusbaum C."/>
            <person name="Birren B."/>
        </authorList>
    </citation>
    <scope>NUCLEOTIDE SEQUENCE [LARGE SCALE GENOMIC DNA]</scope>
    <source>
        <strain evidence="2 3">VD154</strain>
    </source>
</reference>
<evidence type="ECO:0000313" key="3">
    <source>
        <dbReference type="Proteomes" id="UP000006967"/>
    </source>
</evidence>
<dbReference type="PANTHER" id="PTHR38443">
    <property type="match status" value="1"/>
</dbReference>
<protein>
    <recommendedName>
        <fullName evidence="4">Hemolysin BL lytic component L2</fullName>
    </recommendedName>
</protein>
<dbReference type="GO" id="GO:0016020">
    <property type="term" value="C:membrane"/>
    <property type="evidence" value="ECO:0007669"/>
    <property type="project" value="InterPro"/>
</dbReference>
<dbReference type="InterPro" id="IPR008414">
    <property type="entry name" value="HBL"/>
</dbReference>
<name>A0A9W5KQR9_BACCE</name>
<dbReference type="InterPro" id="IPR052785">
    <property type="entry name" value="Enterotoxin_cmpnt"/>
</dbReference>
<evidence type="ECO:0000313" key="2">
    <source>
        <dbReference type="EMBL" id="EJR60530.1"/>
    </source>
</evidence>
<dbReference type="Proteomes" id="UP000006967">
    <property type="component" value="Unassembled WGS sequence"/>
</dbReference>
<comment type="caution">
    <text evidence="2">The sequence shown here is derived from an EMBL/GenBank/DDBJ whole genome shotgun (WGS) entry which is preliminary data.</text>
</comment>
<proteinExistence type="predicted"/>
<dbReference type="SUPFAM" id="SSF58100">
    <property type="entry name" value="Bacterial hemolysins"/>
    <property type="match status" value="1"/>
</dbReference>
<dbReference type="CDD" id="cd21116">
    <property type="entry name" value="ClyA-like"/>
    <property type="match status" value="1"/>
</dbReference>
<dbReference type="RefSeq" id="WP_000744473.1">
    <property type="nucleotide sequence ID" value="NZ_JH791888.1"/>
</dbReference>
<organism evidence="2 3">
    <name type="scientific">Bacillus cereus VD154</name>
    <dbReference type="NCBI Taxonomy" id="1053238"/>
    <lineage>
        <taxon>Bacteria</taxon>
        <taxon>Bacillati</taxon>
        <taxon>Bacillota</taxon>
        <taxon>Bacilli</taxon>
        <taxon>Bacillales</taxon>
        <taxon>Bacillaceae</taxon>
        <taxon>Bacillus</taxon>
        <taxon>Bacillus cereus group</taxon>
    </lineage>
</organism>
<evidence type="ECO:0008006" key="4">
    <source>
        <dbReference type="Google" id="ProtNLM"/>
    </source>
</evidence>
<sequence length="437" mass="49112">MKKQLVTYMMLTSLVTTGVCQLNYVFGPSVVHAEQLEELDLSSALRKLGAHAKVTPLQIDQTLIHPTINLVEIPALNSTHQEIKNAMQEWSENLYPFLVELSSRGQVFVDKFDSYYPILQDLNENPEKQEEKTERLEALKKTIRLNQSKIQSYINELETFQNGLTKKISKLDKHVEKGQDFLGKDGKINSFKEEIKTAQEAISKDLNGIALIPGAMNTAGFGVFKEVYILAKDIIKPVAETAAAVVNKGKEIEKSIQDAEKTAEESARAAGKTEQEIEAAKKAARQEIEKDKKAELSAAANAKAKEYDLITTLDPKRIDEITNAFGKVTTLTVENKTALNDLSVQNEKLYNMTQKLQIADLQKASMLLMQNDIHLFAEQINEEINLLTQYKKDWNEINTSIDHASQAATAKDTREALKRVKSLRNQLEKQLTSFDTN</sequence>
<evidence type="ECO:0000256" key="1">
    <source>
        <dbReference type="SAM" id="Coils"/>
    </source>
</evidence>
<gene>
    <name evidence="2" type="ORF">IK5_06181</name>
</gene>
<feature type="coiled-coil region" evidence="1">
    <location>
        <begin position="256"/>
        <end position="305"/>
    </location>
</feature>
<dbReference type="Pfam" id="PF05791">
    <property type="entry name" value="Bacillus_HBL"/>
    <property type="match status" value="1"/>
</dbReference>
<dbReference type="Gene3D" id="1.20.1170.10">
    <property type="match status" value="1"/>
</dbReference>
<dbReference type="EMBL" id="AHFG01000104">
    <property type="protein sequence ID" value="EJR60530.1"/>
    <property type="molecule type" value="Genomic_DNA"/>
</dbReference>
<dbReference type="PANTHER" id="PTHR38443:SF2">
    <property type="entry name" value="NON-HEMOLYTIC ENTEROTOXIN LYTIC COMPONENT L1"/>
    <property type="match status" value="1"/>
</dbReference>
<accession>A0A9W5KQR9</accession>
<dbReference type="AlphaFoldDB" id="A0A9W5KQR9"/>
<keyword evidence="1" id="KW-0175">Coiled coil</keyword>